<name>Q7Q309_ANOGA</name>
<dbReference type="OMA" id="VNTSKNC"/>
<dbReference type="InterPro" id="IPR033116">
    <property type="entry name" value="TRYPSIN_SER"/>
</dbReference>
<comment type="caution">
    <text evidence="11">The sequence shown here is derived from an EMBL/GenBank/DDBJ whole genome shotgun (WGS) entry which is preliminary data.</text>
</comment>
<dbReference type="InterPro" id="IPR051333">
    <property type="entry name" value="CLIP_Serine_Protease"/>
</dbReference>
<dbReference type="InterPro" id="IPR043504">
    <property type="entry name" value="Peptidase_S1_PA_chymotrypsin"/>
</dbReference>
<evidence type="ECO:0000256" key="4">
    <source>
        <dbReference type="ARBA" id="ARBA00022729"/>
    </source>
</evidence>
<reference evidence="11" key="1">
    <citation type="journal article" date="2002" name="Science">
        <title>The genome sequence of the malaria mosquito Anopheles gambiae.</title>
        <authorList>
            <person name="Holt R.A."/>
            <person name="Subramanian G.M."/>
            <person name="Halpern A."/>
            <person name="Sutton G.G."/>
            <person name="Charlab R."/>
            <person name="Nusskern D.R."/>
            <person name="Wincker P."/>
            <person name="Clark A.G."/>
            <person name="Ribeiro J.M."/>
            <person name="Wides R."/>
            <person name="Salzberg S.L."/>
            <person name="Loftus B."/>
            <person name="Yandell M."/>
            <person name="Majoros W.H."/>
            <person name="Rusch D.B."/>
            <person name="Lai Z."/>
            <person name="Kraft C.L."/>
            <person name="Abril J.F."/>
            <person name="Anthouard V."/>
            <person name="Arensburger P."/>
            <person name="Atkinson P.W."/>
            <person name="Baden H."/>
            <person name="de Berardinis V."/>
            <person name="Baldwin D."/>
            <person name="Benes V."/>
            <person name="Biedler J."/>
            <person name="Blass C."/>
            <person name="Bolanos R."/>
            <person name="Boscus D."/>
            <person name="Barnstead M."/>
            <person name="Cai S."/>
            <person name="Center A."/>
            <person name="Chaturverdi K."/>
            <person name="Christophides G.K."/>
            <person name="Chrystal M.A."/>
            <person name="Clamp M."/>
            <person name="Cravchik A."/>
            <person name="Curwen V."/>
            <person name="Dana A."/>
            <person name="Delcher A."/>
            <person name="Dew I."/>
            <person name="Evans C.A."/>
            <person name="Flanigan M."/>
            <person name="Grundschober-Freimoser A."/>
            <person name="Friedli L."/>
            <person name="Gu Z."/>
            <person name="Guan P."/>
            <person name="Guigo R."/>
            <person name="Hillenmeyer M.E."/>
            <person name="Hladun S.L."/>
            <person name="Hogan J.R."/>
            <person name="Hong Y.S."/>
            <person name="Hoover J."/>
            <person name="Jaillon O."/>
            <person name="Ke Z."/>
            <person name="Kodira C."/>
            <person name="Kokoza E."/>
            <person name="Koutsos A."/>
            <person name="Letunic I."/>
            <person name="Levitsky A."/>
            <person name="Liang Y."/>
            <person name="Lin J.J."/>
            <person name="Lobo N.F."/>
            <person name="Lopez J.R."/>
            <person name="Malek J.A."/>
            <person name="McIntosh T.C."/>
            <person name="Meister S."/>
            <person name="Miller J."/>
            <person name="Mobarry C."/>
            <person name="Mongin E."/>
            <person name="Murphy S.D."/>
            <person name="O'Brochta D.A."/>
            <person name="Pfannkoch C."/>
            <person name="Qi R."/>
            <person name="Regier M.A."/>
            <person name="Remington K."/>
            <person name="Shao H."/>
            <person name="Sharakhova M.V."/>
            <person name="Sitter C.D."/>
            <person name="Shetty J."/>
            <person name="Smith T.J."/>
            <person name="Strong R."/>
            <person name="Sun J."/>
            <person name="Thomasova D."/>
            <person name="Ton L.Q."/>
            <person name="Topalis P."/>
            <person name="Tu Z."/>
            <person name="Unger M.F."/>
            <person name="Walenz B."/>
            <person name="Wang A."/>
            <person name="Wang J."/>
            <person name="Wang M."/>
            <person name="Wang X."/>
            <person name="Woodford K.J."/>
            <person name="Wortman J.R."/>
            <person name="Wu M."/>
            <person name="Yao A."/>
            <person name="Zdobnov E.M."/>
            <person name="Zhang H."/>
            <person name="Zhao Q."/>
            <person name="Zhao S."/>
            <person name="Zhu S.C."/>
            <person name="Zhimulev I."/>
            <person name="Coluzzi M."/>
            <person name="della Torre A."/>
            <person name="Roth C.W."/>
            <person name="Louis C."/>
            <person name="Kalush F."/>
            <person name="Mural R.J."/>
            <person name="Myers E.W."/>
            <person name="Adams M.D."/>
            <person name="Smith H.O."/>
            <person name="Broder S."/>
            <person name="Gardner M.J."/>
            <person name="Fraser C.M."/>
            <person name="Birney E."/>
            <person name="Bork P."/>
            <person name="Brey P.T."/>
            <person name="Venter J.C."/>
            <person name="Weissenbach J."/>
            <person name="Kafatos F.C."/>
            <person name="Collins F.H."/>
            <person name="Hoffman S.L."/>
        </authorList>
    </citation>
    <scope>NUCLEOTIDE SEQUENCE [LARGE SCALE GENOMIC DNA]</scope>
    <source>
        <strain evidence="11">PEST</strain>
    </source>
</reference>
<evidence type="ECO:0000256" key="3">
    <source>
        <dbReference type="ARBA" id="ARBA00022588"/>
    </source>
</evidence>
<evidence type="ECO:0000259" key="10">
    <source>
        <dbReference type="PROSITE" id="PS50240"/>
    </source>
</evidence>
<dbReference type="PANTHER" id="PTHR24260">
    <property type="match status" value="1"/>
</dbReference>
<dbReference type="eggNOG" id="KOG3627">
    <property type="taxonomic scope" value="Eukaryota"/>
</dbReference>
<dbReference type="PANTHER" id="PTHR24260:SF147">
    <property type="entry name" value="EG:BACR7A4.3 PROTEIN-RELATED"/>
    <property type="match status" value="1"/>
</dbReference>
<evidence type="ECO:0000256" key="6">
    <source>
        <dbReference type="ARBA" id="ARBA00023157"/>
    </source>
</evidence>
<keyword evidence="4" id="KW-0732">Signal</keyword>
<dbReference type="VEuPathDB" id="VectorBase:AGAP029749"/>
<dbReference type="PaxDb" id="7165-AGAP011427-PA"/>
<reference evidence="11" key="2">
    <citation type="submission" date="2002-03" db="EMBL/GenBank/DDBJ databases">
        <authorList>
            <consortium name="The Anopheles Genome Sequencing Consortium"/>
        </authorList>
    </citation>
    <scope>NUCLEOTIDE SEQUENCE</scope>
    <source>
        <strain evidence="11">PEST</strain>
    </source>
</reference>
<dbReference type="GO" id="GO:0004252">
    <property type="term" value="F:serine-type endopeptidase activity"/>
    <property type="evidence" value="ECO:0007669"/>
    <property type="project" value="InterPro"/>
</dbReference>
<dbReference type="SMART" id="SM00020">
    <property type="entry name" value="Tryp_SPc"/>
    <property type="match status" value="3"/>
</dbReference>
<dbReference type="MEROPS" id="S01.A48"/>
<keyword evidence="7" id="KW-0325">Glycoprotein</keyword>
<evidence type="ECO:0000256" key="1">
    <source>
        <dbReference type="ARBA" id="ARBA00004613"/>
    </source>
</evidence>
<dbReference type="GO" id="GO:0006508">
    <property type="term" value="P:proteolysis"/>
    <property type="evidence" value="ECO:0007669"/>
    <property type="project" value="UniProtKB-KW"/>
</dbReference>
<protein>
    <submittedName>
        <fullName evidence="11">AGAP011427-PA</fullName>
    </submittedName>
</protein>
<comment type="similarity">
    <text evidence="8">Belongs to the peptidase S1 family. CLIP subfamily.</text>
</comment>
<organism evidence="11">
    <name type="scientific">Anopheles gambiae</name>
    <name type="common">African malaria mosquito</name>
    <dbReference type="NCBI Taxonomy" id="7165"/>
    <lineage>
        <taxon>Eukaryota</taxon>
        <taxon>Metazoa</taxon>
        <taxon>Ecdysozoa</taxon>
        <taxon>Arthropoda</taxon>
        <taxon>Hexapoda</taxon>
        <taxon>Insecta</taxon>
        <taxon>Pterygota</taxon>
        <taxon>Neoptera</taxon>
        <taxon>Endopterygota</taxon>
        <taxon>Diptera</taxon>
        <taxon>Nematocera</taxon>
        <taxon>Culicoidea</taxon>
        <taxon>Culicidae</taxon>
        <taxon>Anophelinae</taxon>
        <taxon>Anopheles</taxon>
    </lineage>
</organism>
<comment type="subcellular location">
    <subcellularLocation>
        <location evidence="1">Secreted</location>
    </subcellularLocation>
</comment>
<feature type="non-terminal residue" evidence="11">
    <location>
        <position position="868"/>
    </location>
</feature>
<dbReference type="SUPFAM" id="SSF50494">
    <property type="entry name" value="Trypsin-like serine proteases"/>
    <property type="match status" value="3"/>
</dbReference>
<feature type="domain" description="Peptidase S1" evidence="10">
    <location>
        <begin position="628"/>
        <end position="867"/>
    </location>
</feature>
<dbReference type="Pfam" id="PF00089">
    <property type="entry name" value="Trypsin"/>
    <property type="match status" value="3"/>
</dbReference>
<dbReference type="EMBL" id="AAAB01008966">
    <property type="protein sequence ID" value="EAA12960.4"/>
    <property type="molecule type" value="Genomic_DNA"/>
</dbReference>
<dbReference type="VEuPathDB" id="VectorBase:AGAP003626"/>
<proteinExistence type="inferred from homology"/>
<feature type="domain" description="Peptidase S1" evidence="10">
    <location>
        <begin position="304"/>
        <end position="549"/>
    </location>
</feature>
<dbReference type="InterPro" id="IPR001314">
    <property type="entry name" value="Peptidase_S1A"/>
</dbReference>
<dbReference type="STRING" id="7165.Q7Q309"/>
<dbReference type="Gene3D" id="2.40.10.10">
    <property type="entry name" value="Trypsin-like serine proteases"/>
    <property type="match status" value="3"/>
</dbReference>
<keyword evidence="2" id="KW-0964">Secreted</keyword>
<evidence type="ECO:0000256" key="5">
    <source>
        <dbReference type="ARBA" id="ARBA00022859"/>
    </source>
</evidence>
<dbReference type="InterPro" id="IPR001254">
    <property type="entry name" value="Trypsin_dom"/>
</dbReference>
<dbReference type="InterPro" id="IPR018114">
    <property type="entry name" value="TRYPSIN_HIS"/>
</dbReference>
<dbReference type="CDD" id="cd00190">
    <property type="entry name" value="Tryp_SPc"/>
    <property type="match status" value="3"/>
</dbReference>
<dbReference type="VEuPathDB" id="VectorBase:AGAMI1_008429"/>
<keyword evidence="6" id="KW-1015">Disulfide bond</keyword>
<sequence length="868" mass="96210">LPDCASRFSAIWKIPFIQGLGGTRAYQGEFQHMAAIGWTRPENNIDYLCGGSLITLKFVLTAAHCAVDYANVPPDTVRLGDTDLASTDDDESAQQIPIARFIKHPQYRESRKYYDIALVELANVVDADDAVCVACVWREPEAPTNLLDAVGFGALGFGEKLSPTLQKVQLRALSAVQCAERIPANRRQMPEGLRDDQLCAHSKTMDTCEGDSGGPLQTEALDVFGETYPLVVGVVSFGTPCIEGSTGVYTRVSSYVEWIEKEVNQSLSYKNCELRFVTSYDQHESERKLQSWVTNIEVMDLTVAYGGVRAYKGEFQHMAAIGWTRSGATIDYLCGGSLITWRFVLTASHCSVDSNNLPPDTVRLGDTDLASTDDDESAQQIPIARFIKHPQYRESRRYYDIAVVELEKNVIPNSAICVACVWREPEAPEDLIDAVGFGALGFGKELSSTLQKVQLHALDATICAERIPTNRRQMPEGLRDDQLCARSETMDTCEGDSGGPLQTLRYDLLGNIFSFIVGVVSFGTPCVEGSTGVYTRVSSYLDWIEKEVNQSLSYEATRVSLQRMKPHPNDIFSILYQFFFIVCTGVNVCDRKLNPSISATIEPKWTNSRVGLLWKETETDIYHERIIAYGGERAYKGEFQHIAAIGWTRSGATIDYLCGGSLITWRFVLTAAHCSQDINYLRPDTVRLGTHDARYAQQIAIRDIIVHPRYDDYTKYFDVALIELGQNAWISPAVCPACLWQEDESPSGPMEAIAFGVTNLIDDPSPTLQRIVLSYRLKEECEKVLTTNKTRIPQGVRADQFCVAGKDMATCASDSGSPVDVKRVDISGSMISLINGVVSFGTACVPGLVGVYTKVSEYVEWIEQMTQT</sequence>
<dbReference type="AlphaFoldDB" id="Q7Q309"/>
<dbReference type="FunFam" id="2.40.10.10:FF:000028">
    <property type="entry name" value="Serine protease easter"/>
    <property type="match status" value="2"/>
</dbReference>
<keyword evidence="9" id="KW-0378">Hydrolase</keyword>
<dbReference type="PROSITE" id="PS50240">
    <property type="entry name" value="TRYPSIN_DOM"/>
    <property type="match status" value="3"/>
</dbReference>
<dbReference type="PROSITE" id="PS00134">
    <property type="entry name" value="TRYPSIN_HIS"/>
    <property type="match status" value="3"/>
</dbReference>
<dbReference type="PhylomeDB" id="Q7Q309"/>
<reference evidence="11" key="4">
    <citation type="journal article" date="2007" name="Genome Biol.">
        <title>Update of the Anopheles gambiae PEST genome assembly.</title>
        <authorList>
            <person name="Sharakhova M.V."/>
            <person name="Hammond M.P."/>
            <person name="Lobo N.F."/>
            <person name="Krzywinski J."/>
            <person name="Unger M.F."/>
            <person name="Hillenmeyer M.E."/>
            <person name="Bruggner R.V."/>
            <person name="Birney E."/>
            <person name="Collins F.H."/>
        </authorList>
    </citation>
    <scope>NUCLEOTIDE SEQUENCE</scope>
    <source>
        <strain evidence="11">PEST</strain>
    </source>
</reference>
<dbReference type="PRINTS" id="PR00722">
    <property type="entry name" value="CHYMOTRYPSIN"/>
</dbReference>
<evidence type="ECO:0000256" key="2">
    <source>
        <dbReference type="ARBA" id="ARBA00022525"/>
    </source>
</evidence>
<dbReference type="GO" id="GO:0005576">
    <property type="term" value="C:extracellular region"/>
    <property type="evidence" value="ECO:0007669"/>
    <property type="project" value="UniProtKB-SubCell"/>
</dbReference>
<accession>Q7Q309</accession>
<dbReference type="VEuPathDB" id="VectorBase:AGAMI1_001062"/>
<keyword evidence="9" id="KW-0720">Serine protease</keyword>
<keyword evidence="5" id="KW-0391">Immunity</keyword>
<dbReference type="HOGENOM" id="CLU_006842_22_0_1"/>
<reference evidence="11" key="3">
    <citation type="journal article" date="2004" name="Trends Parasitol.">
        <title>The Anopheles gambiae genome: an update.</title>
        <authorList>
            <person name="Mongin E."/>
            <person name="Louis C."/>
            <person name="Holt R.A."/>
            <person name="Birney E."/>
            <person name="Collins F.H."/>
        </authorList>
    </citation>
    <scope>NUCLEOTIDE SEQUENCE</scope>
    <source>
        <strain evidence="11">PEST</strain>
    </source>
</reference>
<dbReference type="PROSITE" id="PS00135">
    <property type="entry name" value="TRYPSIN_SER"/>
    <property type="match status" value="2"/>
</dbReference>
<keyword evidence="9" id="KW-0645">Protease</keyword>
<dbReference type="InterPro" id="IPR009003">
    <property type="entry name" value="Peptidase_S1_PA"/>
</dbReference>
<evidence type="ECO:0000313" key="11">
    <source>
        <dbReference type="EMBL" id="EAA12960.4"/>
    </source>
</evidence>
<feature type="non-terminal residue" evidence="11">
    <location>
        <position position="1"/>
    </location>
</feature>
<evidence type="ECO:0000256" key="9">
    <source>
        <dbReference type="RuleBase" id="RU363034"/>
    </source>
</evidence>
<feature type="domain" description="Peptidase S1" evidence="10">
    <location>
        <begin position="19"/>
        <end position="264"/>
    </location>
</feature>
<gene>
    <name evidence="11" type="ORF">AgaP_AGAP011427</name>
</gene>
<evidence type="ECO:0000256" key="8">
    <source>
        <dbReference type="ARBA" id="ARBA00024195"/>
    </source>
</evidence>
<dbReference type="GO" id="GO:0045087">
    <property type="term" value="P:innate immune response"/>
    <property type="evidence" value="ECO:0007669"/>
    <property type="project" value="UniProtKB-KW"/>
</dbReference>
<evidence type="ECO:0000256" key="7">
    <source>
        <dbReference type="ARBA" id="ARBA00023180"/>
    </source>
</evidence>
<keyword evidence="3" id="KW-0399">Innate immunity</keyword>
<reference evidence="11" key="5">
    <citation type="submission" date="2011-05" db="EMBL/GenBank/DDBJ databases">
        <authorList>
            <consortium name="VectorBase"/>
        </authorList>
    </citation>
    <scope>NUCLEOTIDE SEQUENCE</scope>
    <source>
        <strain evidence="11">PEST</strain>
    </source>
</reference>